<dbReference type="Proteomes" id="UP001165060">
    <property type="component" value="Unassembled WGS sequence"/>
</dbReference>
<dbReference type="Pfam" id="PF05450">
    <property type="entry name" value="Nicastrin"/>
    <property type="match status" value="1"/>
</dbReference>
<sequence>MDTPFSPLLSSIPSTPLTPVFSSTSIHGSSSPSRAAASVGPLVPVAAPSLADFPPGATALVPAPLFTAATLSSLKASAAAGALVLADEAAPFPSSPLPPSPFLPSGDGLAELDLHGLPVSYVSDPAAAALLAALASPSPAPPPPSAASNLYMGPPSATSASCLSWRSPSTGSPAPQCLPLGGQSVWSSYPPPSASPPFSASTLLAAPLDAASLLRDATPASNAAAGSVLAVLLAARAVGSLPPDVAADLRKRVAFGFFQGEAYGRLGSGRFFEDVSAAAPFECDAELTVPPGPLSFEPGAASCLHPLRASLAFLDLEPVTSLLAVDQVALSSQATFYAHYPAGNSTPTDQLRQVLALTAGAGYLNPSRLGTPHDTLSSLASVAAAATISARALVADALVSPETPPAAAASLAAAAIPSISADDPTAQKLFECFMADFSCDIVRDAVAADQARSVARLGWAASYYPGLGRSPPNYYTGVYSQAEGQPYAVVGGRVYGGYADPAGWAAADAPYLNVHGSALEVAVRELLSGYLNHTAHFHPALDRGFEARNGTGTGLFDVDENAGTPMFAEPNWADPGVVVFRDGEGWEFGEAGWWVAGLAVAGLAGFWGRRAAKSVRDKVA</sequence>
<comment type="caution">
    <text evidence="2">The sequence shown here is derived from an EMBL/GenBank/DDBJ whole genome shotgun (WGS) entry which is preliminary data.</text>
</comment>
<dbReference type="PANTHER" id="PTHR21092">
    <property type="entry name" value="NICASTRIN"/>
    <property type="match status" value="1"/>
</dbReference>
<name>A0ABQ6NBG8_9STRA</name>
<keyword evidence="3" id="KW-1185">Reference proteome</keyword>
<keyword evidence="1" id="KW-0812">Transmembrane</keyword>
<proteinExistence type="predicted"/>
<keyword evidence="1" id="KW-0472">Membrane</keyword>
<evidence type="ECO:0000313" key="2">
    <source>
        <dbReference type="EMBL" id="GMI52929.1"/>
    </source>
</evidence>
<reference evidence="2 3" key="1">
    <citation type="journal article" date="2023" name="Commun. Biol.">
        <title>Genome analysis of Parmales, the sister group of diatoms, reveals the evolutionary specialization of diatoms from phago-mixotrophs to photoautotrophs.</title>
        <authorList>
            <person name="Ban H."/>
            <person name="Sato S."/>
            <person name="Yoshikawa S."/>
            <person name="Yamada K."/>
            <person name="Nakamura Y."/>
            <person name="Ichinomiya M."/>
            <person name="Sato N."/>
            <person name="Blanc-Mathieu R."/>
            <person name="Endo H."/>
            <person name="Kuwata A."/>
            <person name="Ogata H."/>
        </authorList>
    </citation>
    <scope>NUCLEOTIDE SEQUENCE [LARGE SCALE GENOMIC DNA]</scope>
</reference>
<protein>
    <recommendedName>
        <fullName evidence="4">Nicastrin</fullName>
    </recommendedName>
</protein>
<dbReference type="InterPro" id="IPR008710">
    <property type="entry name" value="Nicastrin"/>
</dbReference>
<gene>
    <name evidence="2" type="ORF">TeGR_g3532</name>
</gene>
<keyword evidence="1" id="KW-1133">Transmembrane helix</keyword>
<evidence type="ECO:0000313" key="3">
    <source>
        <dbReference type="Proteomes" id="UP001165060"/>
    </source>
</evidence>
<evidence type="ECO:0000256" key="1">
    <source>
        <dbReference type="SAM" id="Phobius"/>
    </source>
</evidence>
<dbReference type="PANTHER" id="PTHR21092:SF0">
    <property type="entry name" value="NICASTRIN"/>
    <property type="match status" value="1"/>
</dbReference>
<feature type="transmembrane region" description="Helical" evidence="1">
    <location>
        <begin position="591"/>
        <end position="608"/>
    </location>
</feature>
<dbReference type="EMBL" id="BRYB01006239">
    <property type="protein sequence ID" value="GMI52929.1"/>
    <property type="molecule type" value="Genomic_DNA"/>
</dbReference>
<evidence type="ECO:0008006" key="4">
    <source>
        <dbReference type="Google" id="ProtNLM"/>
    </source>
</evidence>
<accession>A0ABQ6NBG8</accession>
<organism evidence="2 3">
    <name type="scientific">Tetraparma gracilis</name>
    <dbReference type="NCBI Taxonomy" id="2962635"/>
    <lineage>
        <taxon>Eukaryota</taxon>
        <taxon>Sar</taxon>
        <taxon>Stramenopiles</taxon>
        <taxon>Ochrophyta</taxon>
        <taxon>Bolidophyceae</taxon>
        <taxon>Parmales</taxon>
        <taxon>Triparmaceae</taxon>
        <taxon>Tetraparma</taxon>
    </lineage>
</organism>